<dbReference type="RefSeq" id="WP_343916931.1">
    <property type="nucleotide sequence ID" value="NZ_BAAAKK010000001.1"/>
</dbReference>
<evidence type="ECO:0000313" key="11">
    <source>
        <dbReference type="EMBL" id="GAA1418575.1"/>
    </source>
</evidence>
<dbReference type="SUPFAM" id="SSF51366">
    <property type="entry name" value="Ribulose-phoshate binding barrel"/>
    <property type="match status" value="1"/>
</dbReference>
<dbReference type="NCBIfam" id="TIGR00262">
    <property type="entry name" value="trpA"/>
    <property type="match status" value="1"/>
</dbReference>
<comment type="subunit">
    <text evidence="2 8">Tetramer of two alpha and two beta chains.</text>
</comment>
<proteinExistence type="inferred from homology"/>
<gene>
    <name evidence="8 11" type="primary">trpA</name>
    <name evidence="11" type="ORF">GCM10009640_04720</name>
</gene>
<sequence>MTRITTEAAIRASGNRALIGYLPVGFPDLETSVEAAVAIAEAGCTAIELGVPYSDPGMDGPVIQAATQSTLERGFRLEELFEAVAAITARTDVPVLVMTYWNPVLRFGVDRFAERLAAAGGAGLITPDLTPENAEEWLAAADRHDLDRIFLAAPSSSDARIDSAVAASRGFVYTVSTMGTTGARTDVDQAARTLADRIAERAEAAGTTALRCVGLGVSTAEQVRDVLDYADGAIVGSALVRALGAGGVTAVRELAASLAAGTLDGGPAAAPTGTGVSSPDTTSPDTTSPEKSATA</sequence>
<dbReference type="Pfam" id="PF00290">
    <property type="entry name" value="Trp_syntA"/>
    <property type="match status" value="1"/>
</dbReference>
<dbReference type="InterPro" id="IPR002028">
    <property type="entry name" value="Trp_synthase_suA"/>
</dbReference>
<evidence type="ECO:0000256" key="1">
    <source>
        <dbReference type="ARBA" id="ARBA00004733"/>
    </source>
</evidence>
<evidence type="ECO:0000256" key="7">
    <source>
        <dbReference type="ARBA" id="ARBA00049047"/>
    </source>
</evidence>
<dbReference type="EMBL" id="BAAAKK010000001">
    <property type="protein sequence ID" value="GAA1418575.1"/>
    <property type="molecule type" value="Genomic_DNA"/>
</dbReference>
<dbReference type="PANTHER" id="PTHR43406:SF1">
    <property type="entry name" value="TRYPTOPHAN SYNTHASE ALPHA CHAIN, CHLOROPLASTIC"/>
    <property type="match status" value="1"/>
</dbReference>
<feature type="compositionally biased region" description="Low complexity" evidence="10">
    <location>
        <begin position="262"/>
        <end position="289"/>
    </location>
</feature>
<dbReference type="InterPro" id="IPR013785">
    <property type="entry name" value="Aldolase_TIM"/>
</dbReference>
<evidence type="ECO:0000256" key="5">
    <source>
        <dbReference type="ARBA" id="ARBA00023141"/>
    </source>
</evidence>
<comment type="function">
    <text evidence="8">The alpha subunit is responsible for the aldol cleavage of indoleglycerol phosphate to indole and glyceraldehyde 3-phosphate.</text>
</comment>
<dbReference type="PROSITE" id="PS00167">
    <property type="entry name" value="TRP_SYNTHASE_ALPHA"/>
    <property type="match status" value="1"/>
</dbReference>
<evidence type="ECO:0000313" key="12">
    <source>
        <dbReference type="Proteomes" id="UP001501266"/>
    </source>
</evidence>
<protein>
    <recommendedName>
        <fullName evidence="8">Tryptophan synthase alpha chain</fullName>
        <ecNumber evidence="8">4.2.1.20</ecNumber>
    </recommendedName>
</protein>
<dbReference type="EC" id="4.2.1.20" evidence="8"/>
<evidence type="ECO:0000256" key="10">
    <source>
        <dbReference type="SAM" id="MobiDB-lite"/>
    </source>
</evidence>
<feature type="active site" description="Proton acceptor" evidence="8">
    <location>
        <position position="59"/>
    </location>
</feature>
<keyword evidence="6 8" id="KW-0456">Lyase</keyword>
<feature type="region of interest" description="Disordered" evidence="10">
    <location>
        <begin position="262"/>
        <end position="295"/>
    </location>
</feature>
<keyword evidence="3 8" id="KW-0028">Amino-acid biosynthesis</keyword>
<evidence type="ECO:0000256" key="2">
    <source>
        <dbReference type="ARBA" id="ARBA00011270"/>
    </source>
</evidence>
<reference evidence="12" key="1">
    <citation type="journal article" date="2019" name="Int. J. Syst. Evol. Microbiol.">
        <title>The Global Catalogue of Microorganisms (GCM) 10K type strain sequencing project: providing services to taxonomists for standard genome sequencing and annotation.</title>
        <authorList>
            <consortium name="The Broad Institute Genomics Platform"/>
            <consortium name="The Broad Institute Genome Sequencing Center for Infectious Disease"/>
            <person name="Wu L."/>
            <person name="Ma J."/>
        </authorList>
    </citation>
    <scope>NUCLEOTIDE SEQUENCE [LARGE SCALE GENOMIC DNA]</scope>
    <source>
        <strain evidence="12">JCM 12398</strain>
    </source>
</reference>
<evidence type="ECO:0000256" key="3">
    <source>
        <dbReference type="ARBA" id="ARBA00022605"/>
    </source>
</evidence>
<name>A0ABP4JC67_9MICO</name>
<dbReference type="Proteomes" id="UP001501266">
    <property type="component" value="Unassembled WGS sequence"/>
</dbReference>
<keyword evidence="4 8" id="KW-0822">Tryptophan biosynthesis</keyword>
<evidence type="ECO:0000256" key="9">
    <source>
        <dbReference type="RuleBase" id="RU003662"/>
    </source>
</evidence>
<evidence type="ECO:0000256" key="8">
    <source>
        <dbReference type="HAMAP-Rule" id="MF_00131"/>
    </source>
</evidence>
<comment type="catalytic activity">
    <reaction evidence="7 8">
        <text>(1S,2R)-1-C-(indol-3-yl)glycerol 3-phosphate + L-serine = D-glyceraldehyde 3-phosphate + L-tryptophan + H2O</text>
        <dbReference type="Rhea" id="RHEA:10532"/>
        <dbReference type="ChEBI" id="CHEBI:15377"/>
        <dbReference type="ChEBI" id="CHEBI:33384"/>
        <dbReference type="ChEBI" id="CHEBI:57912"/>
        <dbReference type="ChEBI" id="CHEBI:58866"/>
        <dbReference type="ChEBI" id="CHEBI:59776"/>
        <dbReference type="EC" id="4.2.1.20"/>
    </reaction>
</comment>
<organism evidence="11 12">
    <name type="scientific">Agrococcus citreus</name>
    <dbReference type="NCBI Taxonomy" id="84643"/>
    <lineage>
        <taxon>Bacteria</taxon>
        <taxon>Bacillati</taxon>
        <taxon>Actinomycetota</taxon>
        <taxon>Actinomycetes</taxon>
        <taxon>Micrococcales</taxon>
        <taxon>Microbacteriaceae</taxon>
        <taxon>Agrococcus</taxon>
    </lineage>
</organism>
<feature type="active site" description="Proton acceptor" evidence="8">
    <location>
        <position position="48"/>
    </location>
</feature>
<comment type="pathway">
    <text evidence="1 8">Amino-acid biosynthesis; L-tryptophan biosynthesis; L-tryptophan from chorismate: step 5/5.</text>
</comment>
<evidence type="ECO:0000256" key="6">
    <source>
        <dbReference type="ARBA" id="ARBA00023239"/>
    </source>
</evidence>
<dbReference type="CDD" id="cd04724">
    <property type="entry name" value="Tryptophan_synthase_alpha"/>
    <property type="match status" value="1"/>
</dbReference>
<comment type="similarity">
    <text evidence="8 9">Belongs to the TrpA family.</text>
</comment>
<dbReference type="InterPro" id="IPR011060">
    <property type="entry name" value="RibuloseP-bd_barrel"/>
</dbReference>
<dbReference type="PANTHER" id="PTHR43406">
    <property type="entry name" value="TRYPTOPHAN SYNTHASE, ALPHA CHAIN"/>
    <property type="match status" value="1"/>
</dbReference>
<dbReference type="HAMAP" id="MF_00131">
    <property type="entry name" value="Trp_synth_alpha"/>
    <property type="match status" value="1"/>
</dbReference>
<evidence type="ECO:0000256" key="4">
    <source>
        <dbReference type="ARBA" id="ARBA00022822"/>
    </source>
</evidence>
<dbReference type="InterPro" id="IPR018204">
    <property type="entry name" value="Trp_synthase_alpha_AS"/>
</dbReference>
<comment type="caution">
    <text evidence="11">The sequence shown here is derived from an EMBL/GenBank/DDBJ whole genome shotgun (WGS) entry which is preliminary data.</text>
</comment>
<dbReference type="Gene3D" id="3.20.20.70">
    <property type="entry name" value="Aldolase class I"/>
    <property type="match status" value="1"/>
</dbReference>
<keyword evidence="12" id="KW-1185">Reference proteome</keyword>
<accession>A0ABP4JC67</accession>
<keyword evidence="5 8" id="KW-0057">Aromatic amino acid biosynthesis</keyword>